<comment type="similarity">
    <text evidence="1 5">Belongs to the spermidine/spermine synthase family.</text>
</comment>
<dbReference type="PANTHER" id="PTHR43317">
    <property type="entry name" value="THERMOSPERMINE SYNTHASE ACAULIS5"/>
    <property type="match status" value="1"/>
</dbReference>
<comment type="function">
    <text evidence="5">Catalyzes the irreversible transfer of a propylamine group from the amino donor S-adenosylmethioninamine (decarboxy-AdoMet) to putrescine (1,4-diaminobutane) to yield spermidine.</text>
</comment>
<comment type="catalytic activity">
    <reaction evidence="5">
        <text>S-adenosyl 3-(methylsulfanyl)propylamine + putrescine = S-methyl-5'-thioadenosine + spermidine + H(+)</text>
        <dbReference type="Rhea" id="RHEA:12721"/>
        <dbReference type="ChEBI" id="CHEBI:15378"/>
        <dbReference type="ChEBI" id="CHEBI:17509"/>
        <dbReference type="ChEBI" id="CHEBI:57443"/>
        <dbReference type="ChEBI" id="CHEBI:57834"/>
        <dbReference type="ChEBI" id="CHEBI:326268"/>
        <dbReference type="EC" id="2.5.1.16"/>
    </reaction>
</comment>
<dbReference type="PATRIC" id="fig|1328313.3.peg.3219"/>
<dbReference type="Proteomes" id="UP000019276">
    <property type="component" value="Unassembled WGS sequence"/>
</dbReference>
<feature type="active site" description="Proton acceptor" evidence="5 6">
    <location>
        <position position="108"/>
    </location>
</feature>
<dbReference type="EC" id="2.5.1.16" evidence="5"/>
<evidence type="ECO:0000313" key="9">
    <source>
        <dbReference type="Proteomes" id="UP000019276"/>
    </source>
</evidence>
<keyword evidence="9" id="KW-1185">Reference proteome</keyword>
<protein>
    <recommendedName>
        <fullName evidence="5">Polyamine aminopropyltransferase</fullName>
    </recommendedName>
    <alternativeName>
        <fullName evidence="5">Putrescine aminopropyltransferase</fullName>
        <shortName evidence="5">PAPT</shortName>
    </alternativeName>
    <alternativeName>
        <fullName evidence="5">Spermidine synthase</fullName>
        <shortName evidence="5">SPDS</shortName>
        <shortName evidence="5">SPDSY</shortName>
        <ecNumber evidence="5">2.5.1.16</ecNumber>
    </alternativeName>
</protein>
<evidence type="ECO:0000256" key="4">
    <source>
        <dbReference type="ARBA" id="ARBA00023115"/>
    </source>
</evidence>
<keyword evidence="4 5" id="KW-0620">Polyamine biosynthesis</keyword>
<dbReference type="HAMAP" id="MF_00198">
    <property type="entry name" value="Spermidine_synth"/>
    <property type="match status" value="1"/>
</dbReference>
<dbReference type="EMBL" id="ARZY01000037">
    <property type="protein sequence ID" value="EWH08783.1"/>
    <property type="molecule type" value="Genomic_DNA"/>
</dbReference>
<organism evidence="8 9">
    <name type="scientific">Catenovulum agarivorans DS-2</name>
    <dbReference type="NCBI Taxonomy" id="1328313"/>
    <lineage>
        <taxon>Bacteria</taxon>
        <taxon>Pseudomonadati</taxon>
        <taxon>Pseudomonadota</taxon>
        <taxon>Gammaproteobacteria</taxon>
        <taxon>Alteromonadales</taxon>
        <taxon>Alteromonadaceae</taxon>
        <taxon>Catenovulum</taxon>
    </lineage>
</organism>
<feature type="binding site" evidence="5">
    <location>
        <position position="36"/>
    </location>
    <ligand>
        <name>spermidine</name>
        <dbReference type="ChEBI" id="CHEBI:57834"/>
    </ligand>
</feature>
<dbReference type="InterPro" id="IPR001045">
    <property type="entry name" value="Spermi_synthase"/>
</dbReference>
<dbReference type="GO" id="GO:0008295">
    <property type="term" value="P:spermidine biosynthetic process"/>
    <property type="evidence" value="ECO:0007669"/>
    <property type="project" value="UniProtKB-UniRule"/>
</dbReference>
<dbReference type="UniPathway" id="UPA00248">
    <property type="reaction ID" value="UER00314"/>
</dbReference>
<evidence type="ECO:0000256" key="1">
    <source>
        <dbReference type="ARBA" id="ARBA00007867"/>
    </source>
</evidence>
<dbReference type="FunFam" id="3.40.50.150:FF:000088">
    <property type="entry name" value="Polyamine aminopropyltransferase"/>
    <property type="match status" value="1"/>
</dbReference>
<evidence type="ECO:0000256" key="2">
    <source>
        <dbReference type="ARBA" id="ARBA00022679"/>
    </source>
</evidence>
<feature type="binding site" evidence="5">
    <location>
        <begin position="90"/>
        <end position="91"/>
    </location>
    <ligand>
        <name>S-methyl-5'-thioadenosine</name>
        <dbReference type="ChEBI" id="CHEBI:17509"/>
    </ligand>
</feature>
<evidence type="ECO:0000313" key="8">
    <source>
        <dbReference type="EMBL" id="EWH08783.1"/>
    </source>
</evidence>
<dbReference type="InterPro" id="IPR030373">
    <property type="entry name" value="PABS_CS"/>
</dbReference>
<dbReference type="Gene3D" id="3.40.50.150">
    <property type="entry name" value="Vaccinia Virus protein VP39"/>
    <property type="match status" value="1"/>
</dbReference>
<comment type="caution">
    <text evidence="8">The sequence shown here is derived from an EMBL/GenBank/DDBJ whole genome shotgun (WGS) entry which is preliminary data.</text>
</comment>
<dbReference type="InterPro" id="IPR029063">
    <property type="entry name" value="SAM-dependent_MTases_sf"/>
</dbReference>
<evidence type="ECO:0000259" key="7">
    <source>
        <dbReference type="PROSITE" id="PS51006"/>
    </source>
</evidence>
<dbReference type="STRING" id="1328313.DS2_15769"/>
<feature type="binding site" evidence="5">
    <location>
        <position position="12"/>
    </location>
    <ligand>
        <name>spermidine</name>
        <dbReference type="ChEBI" id="CHEBI:57834"/>
    </ligand>
</feature>
<proteinExistence type="inferred from homology"/>
<dbReference type="NCBIfam" id="NF037959">
    <property type="entry name" value="MFS_SpdSyn"/>
    <property type="match status" value="1"/>
</dbReference>
<accession>W7QKZ6</accession>
<gene>
    <name evidence="5" type="primary">speE</name>
    <name evidence="8" type="ORF">DS2_15769</name>
</gene>
<dbReference type="PANTHER" id="PTHR43317:SF1">
    <property type="entry name" value="THERMOSPERMINE SYNTHASE ACAULIS5"/>
    <property type="match status" value="1"/>
</dbReference>
<keyword evidence="3 5" id="KW-0745">Spermidine biosynthesis</keyword>
<feature type="domain" description="PABS" evidence="7">
    <location>
        <begin position="1"/>
        <end position="188"/>
    </location>
</feature>
<reference evidence="8 9" key="1">
    <citation type="journal article" date="2014" name="Genome Announc.">
        <title>Draft Genome Sequence of the Agar-Degrading Bacterium Catenovulum sp. Strain DS-2, Isolated from Intestines of Haliotis diversicolor.</title>
        <authorList>
            <person name="Shan D."/>
            <person name="Li X."/>
            <person name="Gu Z."/>
            <person name="Wei G."/>
            <person name="Gao Z."/>
            <person name="Shao Z."/>
        </authorList>
    </citation>
    <scope>NUCLEOTIDE SEQUENCE [LARGE SCALE GENOMIC DNA]</scope>
    <source>
        <strain evidence="8 9">DS-2</strain>
    </source>
</reference>
<feature type="binding site" evidence="5">
    <location>
        <position position="56"/>
    </location>
    <ligand>
        <name>S-methyl-5'-thioadenosine</name>
        <dbReference type="ChEBI" id="CHEBI:17509"/>
    </ligand>
</feature>
<sequence length="246" mass="27885">MQFSSIDEYRYHESLIHPAMQRLTNPQSILILGGGDGLAARELLTYSKVKSITVVDLDPAVAELAKNNVYLTQLNKQSFFSNKVQIQHKDAFVYLTETTNVFDLIVVDLPDPKTVSLARLYSKQFYQIAKRRLTNNGILVTQATSPFFATDAFWSIHNTVLASGYQQVTPYHVDVPSFGDWGFVMACKSTCPLVDKTLPPTRFYSTQLESALMLFSVDIANRASKVSSLDKPHVLYYYLEGWKYWS</sequence>
<dbReference type="InterPro" id="IPR030374">
    <property type="entry name" value="PABS"/>
</dbReference>
<comment type="subunit">
    <text evidence="5">Homodimer or homotetramer.</text>
</comment>
<comment type="pathway">
    <text evidence="5">Amine and polyamine biosynthesis; spermidine biosynthesis; spermidine from putrescine: step 1/1.</text>
</comment>
<dbReference type="GO" id="GO:0004766">
    <property type="term" value="F:spermidine synthase activity"/>
    <property type="evidence" value="ECO:0007669"/>
    <property type="project" value="UniProtKB-UniRule"/>
</dbReference>
<dbReference type="Pfam" id="PF01564">
    <property type="entry name" value="Spermine_synth"/>
    <property type="match status" value="1"/>
</dbReference>
<dbReference type="CDD" id="cd02440">
    <property type="entry name" value="AdoMet_MTases"/>
    <property type="match status" value="1"/>
</dbReference>
<dbReference type="SUPFAM" id="SSF53335">
    <property type="entry name" value="S-adenosyl-L-methionine-dependent methyltransferases"/>
    <property type="match status" value="1"/>
</dbReference>
<keyword evidence="2 5" id="KW-0808">Transferase</keyword>
<dbReference type="RefSeq" id="WP_051479941.1">
    <property type="nucleotide sequence ID" value="NZ_ARZY01000037.1"/>
</dbReference>
<dbReference type="PROSITE" id="PS51006">
    <property type="entry name" value="PABS_2"/>
    <property type="match status" value="1"/>
</dbReference>
<evidence type="ECO:0000256" key="5">
    <source>
        <dbReference type="HAMAP-Rule" id="MF_00198"/>
    </source>
</evidence>
<dbReference type="AlphaFoldDB" id="W7QKZ6"/>
<evidence type="ECO:0000256" key="6">
    <source>
        <dbReference type="PROSITE-ProRule" id="PRU00354"/>
    </source>
</evidence>
<dbReference type="PROSITE" id="PS01330">
    <property type="entry name" value="PABS_1"/>
    <property type="match status" value="1"/>
</dbReference>
<dbReference type="GO" id="GO:0010487">
    <property type="term" value="F:thermospermine synthase activity"/>
    <property type="evidence" value="ECO:0007669"/>
    <property type="project" value="UniProtKB-ARBA"/>
</dbReference>
<comment type="caution">
    <text evidence="5">Lacks conserved residue(s) required for the propagation of feature annotation.</text>
</comment>
<evidence type="ECO:0000256" key="3">
    <source>
        <dbReference type="ARBA" id="ARBA00023066"/>
    </source>
</evidence>
<name>W7QKZ6_9ALTE</name>
<dbReference type="eggNOG" id="COG4262">
    <property type="taxonomic scope" value="Bacteria"/>
</dbReference>